<sequence>MRSRLRSLILLFGVALYTLVLTVNTTQSLFLWLGGSSSSDRESSAEHSLAALDDRLLAAHSKALDAYVNCVARDAAASSDRACRREAMGIFDTVAAETRGRIGAEERPRFW</sequence>
<evidence type="ECO:0000313" key="1">
    <source>
        <dbReference type="EMBL" id="KAF4686437.1"/>
    </source>
</evidence>
<reference evidence="1 2" key="1">
    <citation type="submission" date="2020-04" db="EMBL/GenBank/DDBJ databases">
        <title>Perkinsus olseni comparative genomics.</title>
        <authorList>
            <person name="Bogema D.R."/>
        </authorList>
    </citation>
    <scope>NUCLEOTIDE SEQUENCE [LARGE SCALE GENOMIC DNA]</scope>
    <source>
        <strain evidence="1">00978-12</strain>
    </source>
</reference>
<dbReference type="AlphaFoldDB" id="A0A7J6NSD4"/>
<comment type="caution">
    <text evidence="1">The sequence shown here is derived from an EMBL/GenBank/DDBJ whole genome shotgun (WGS) entry which is preliminary data.</text>
</comment>
<organism evidence="1 2">
    <name type="scientific">Perkinsus olseni</name>
    <name type="common">Perkinsus atlanticus</name>
    <dbReference type="NCBI Taxonomy" id="32597"/>
    <lineage>
        <taxon>Eukaryota</taxon>
        <taxon>Sar</taxon>
        <taxon>Alveolata</taxon>
        <taxon>Perkinsozoa</taxon>
        <taxon>Perkinsea</taxon>
        <taxon>Perkinsida</taxon>
        <taxon>Perkinsidae</taxon>
        <taxon>Perkinsus</taxon>
    </lineage>
</organism>
<proteinExistence type="predicted"/>
<dbReference type="EMBL" id="JABANP010000222">
    <property type="protein sequence ID" value="KAF4686437.1"/>
    <property type="molecule type" value="Genomic_DNA"/>
</dbReference>
<dbReference type="Proteomes" id="UP000541610">
    <property type="component" value="Unassembled WGS sequence"/>
</dbReference>
<accession>A0A7J6NSD4</accession>
<name>A0A7J6NSD4_PEROL</name>
<evidence type="ECO:0000313" key="2">
    <source>
        <dbReference type="Proteomes" id="UP000541610"/>
    </source>
</evidence>
<protein>
    <submittedName>
        <fullName evidence="1">Uncharacterized protein</fullName>
    </submittedName>
</protein>
<gene>
    <name evidence="1" type="ORF">FOZ60_005311</name>
</gene>